<dbReference type="InterPro" id="IPR001878">
    <property type="entry name" value="Znf_CCHC"/>
</dbReference>
<feature type="domain" description="CCHC-type" evidence="3">
    <location>
        <begin position="284"/>
        <end position="300"/>
    </location>
</feature>
<feature type="domain" description="CCHC-type" evidence="3">
    <location>
        <begin position="360"/>
        <end position="375"/>
    </location>
</feature>
<reference evidence="4" key="1">
    <citation type="submission" date="2023-10" db="EMBL/GenBank/DDBJ databases">
        <authorList>
            <person name="Hackl T."/>
        </authorList>
    </citation>
    <scope>NUCLEOTIDE SEQUENCE</scope>
</reference>
<evidence type="ECO:0000259" key="3">
    <source>
        <dbReference type="PROSITE" id="PS50158"/>
    </source>
</evidence>
<keyword evidence="1" id="KW-0862">Zinc</keyword>
<proteinExistence type="predicted"/>
<feature type="region of interest" description="Disordered" evidence="2">
    <location>
        <begin position="475"/>
        <end position="500"/>
    </location>
</feature>
<feature type="domain" description="CCHC-type" evidence="3">
    <location>
        <begin position="116"/>
        <end position="131"/>
    </location>
</feature>
<feature type="domain" description="CCHC-type" evidence="3">
    <location>
        <begin position="403"/>
        <end position="418"/>
    </location>
</feature>
<feature type="compositionally biased region" description="Low complexity" evidence="2">
    <location>
        <begin position="509"/>
        <end position="518"/>
    </location>
</feature>
<evidence type="ECO:0000313" key="5">
    <source>
        <dbReference type="Proteomes" id="UP001295740"/>
    </source>
</evidence>
<evidence type="ECO:0000256" key="2">
    <source>
        <dbReference type="SAM" id="MobiDB-lite"/>
    </source>
</evidence>
<keyword evidence="5" id="KW-1185">Reference proteome</keyword>
<dbReference type="PROSITE" id="PS50158">
    <property type="entry name" value="ZF_CCHC"/>
    <property type="match status" value="9"/>
</dbReference>
<protein>
    <submittedName>
        <fullName evidence="4">Uu.00g101580.m01.CDS01</fullName>
    </submittedName>
</protein>
<feature type="compositionally biased region" description="Gly residues" evidence="2">
    <location>
        <begin position="519"/>
        <end position="528"/>
    </location>
</feature>
<dbReference type="InterPro" id="IPR051714">
    <property type="entry name" value="Znf_CCHC_NABP"/>
</dbReference>
<feature type="region of interest" description="Disordered" evidence="2">
    <location>
        <begin position="509"/>
        <end position="528"/>
    </location>
</feature>
<dbReference type="Proteomes" id="UP001295740">
    <property type="component" value="Unassembled WGS sequence"/>
</dbReference>
<dbReference type="InterPro" id="IPR036875">
    <property type="entry name" value="Znf_CCHC_sf"/>
</dbReference>
<dbReference type="GO" id="GO:0008270">
    <property type="term" value="F:zinc ion binding"/>
    <property type="evidence" value="ECO:0007669"/>
    <property type="project" value="UniProtKB-KW"/>
</dbReference>
<dbReference type="PANTHER" id="PTHR23002">
    <property type="entry name" value="ZINC FINGER CCHC DOMAIN CONTAINING PROTEIN"/>
    <property type="match status" value="1"/>
</dbReference>
<feature type="region of interest" description="Disordered" evidence="2">
    <location>
        <begin position="1"/>
        <end position="60"/>
    </location>
</feature>
<dbReference type="Gene3D" id="4.10.60.10">
    <property type="entry name" value="Zinc finger, CCHC-type"/>
    <property type="match status" value="7"/>
</dbReference>
<feature type="domain" description="CCHC-type" evidence="3">
    <location>
        <begin position="382"/>
        <end position="397"/>
    </location>
</feature>
<keyword evidence="1" id="KW-0863">Zinc-finger</keyword>
<dbReference type="AlphaFoldDB" id="A0AAI8V844"/>
<feature type="domain" description="CCHC-type" evidence="3">
    <location>
        <begin position="335"/>
        <end position="350"/>
    </location>
</feature>
<dbReference type="EMBL" id="CAUWAG010000004">
    <property type="protein sequence ID" value="CAJ2502764.1"/>
    <property type="molecule type" value="Genomic_DNA"/>
</dbReference>
<accession>A0AAI8V844</accession>
<feature type="domain" description="CCHC-type" evidence="3">
    <location>
        <begin position="70"/>
        <end position="85"/>
    </location>
</feature>
<dbReference type="SMART" id="SM00343">
    <property type="entry name" value="ZnF_C2HC"/>
    <property type="match status" value="12"/>
</dbReference>
<gene>
    <name evidence="4" type="ORF">KHLLAP_LOCUS3232</name>
</gene>
<dbReference type="GO" id="GO:0003676">
    <property type="term" value="F:nucleic acid binding"/>
    <property type="evidence" value="ECO:0007669"/>
    <property type="project" value="InterPro"/>
</dbReference>
<feature type="compositionally biased region" description="Gly residues" evidence="2">
    <location>
        <begin position="475"/>
        <end position="492"/>
    </location>
</feature>
<sequence length="528" mass="56551">MSGWGGSTKPAAWNDGGDTGDHGGDFGAGDDTSHLNGGISGFHVQDEFDTPADGAQGGGGGGGGGGFGACFNCGQDGHSKADCTNPRVMKCNHCNEEGHMIRDCPTAPPQEFTGECRICAKEGHRAADCPDKPPMMCNNCQEEGHSAAECESARKLDRSDVETVDADVAWEKICEATKEHDMDDVKEAVQQYIKACPQTTYPELEAAFRNQEIDLYLIALEKPSMISTLTNMDFQGNLGKKYSVTYRFDPKPARPREAEGWPTPEDNIERLADAGEVVNSGLSKCTNCDGLGHISKNCTEPKMEKEQVMITCYNCNETGHRVRDCSTPRVDKFACKNCGKSGHQVKECPEPRQAGPDVECRKCNEMGHYSSDCPQGGGSRGCYNCGQEGHSSKDCTEEKKIMCRNCDKEGHTSRECTEPKDMSKVQCRNCDAFGHESRGCPKPRDYSRVKCSNCNEMGHTKVRCKKEPAPLDDGFGTGGGGDDFGAGGGGAEAGFDAGPVNDDWMAEAAANSAPAGDAGWSGGGEVAW</sequence>
<keyword evidence="1" id="KW-0479">Metal-binding</keyword>
<evidence type="ECO:0000313" key="4">
    <source>
        <dbReference type="EMBL" id="CAJ2502764.1"/>
    </source>
</evidence>
<comment type="caution">
    <text evidence="4">The sequence shown here is derived from an EMBL/GenBank/DDBJ whole genome shotgun (WGS) entry which is preliminary data.</text>
</comment>
<evidence type="ECO:0000256" key="1">
    <source>
        <dbReference type="PROSITE-ProRule" id="PRU00047"/>
    </source>
</evidence>
<feature type="domain" description="CCHC-type" evidence="3">
    <location>
        <begin position="90"/>
        <end position="105"/>
    </location>
</feature>
<name>A0AAI8V844_9PEZI</name>
<organism evidence="4 5">
    <name type="scientific">Anthostomella pinea</name>
    <dbReference type="NCBI Taxonomy" id="933095"/>
    <lineage>
        <taxon>Eukaryota</taxon>
        <taxon>Fungi</taxon>
        <taxon>Dikarya</taxon>
        <taxon>Ascomycota</taxon>
        <taxon>Pezizomycotina</taxon>
        <taxon>Sordariomycetes</taxon>
        <taxon>Xylariomycetidae</taxon>
        <taxon>Xylariales</taxon>
        <taxon>Xylariaceae</taxon>
        <taxon>Anthostomella</taxon>
    </lineage>
</organism>
<dbReference type="SUPFAM" id="SSF57756">
    <property type="entry name" value="Retrovirus zinc finger-like domains"/>
    <property type="match status" value="6"/>
</dbReference>
<dbReference type="Pfam" id="PF00098">
    <property type="entry name" value="zf-CCHC"/>
    <property type="match status" value="10"/>
</dbReference>
<feature type="domain" description="CCHC-type" evidence="3">
    <location>
        <begin position="312"/>
        <end position="325"/>
    </location>
</feature>